<accession>A0AAV7PGW2</accession>
<sequence>MLTSSGDFCSERRTSTDYNLRAASLYTRTEQSEDELCFLRLINTVKAARPADPAELRGYSLFHASRAKVEYTDEKALRGLR</sequence>
<proteinExistence type="predicted"/>
<evidence type="ECO:0000313" key="2">
    <source>
        <dbReference type="Proteomes" id="UP001066276"/>
    </source>
</evidence>
<organism evidence="1 2">
    <name type="scientific">Pleurodeles waltl</name>
    <name type="common">Iberian ribbed newt</name>
    <dbReference type="NCBI Taxonomy" id="8319"/>
    <lineage>
        <taxon>Eukaryota</taxon>
        <taxon>Metazoa</taxon>
        <taxon>Chordata</taxon>
        <taxon>Craniata</taxon>
        <taxon>Vertebrata</taxon>
        <taxon>Euteleostomi</taxon>
        <taxon>Amphibia</taxon>
        <taxon>Batrachia</taxon>
        <taxon>Caudata</taxon>
        <taxon>Salamandroidea</taxon>
        <taxon>Salamandridae</taxon>
        <taxon>Pleurodelinae</taxon>
        <taxon>Pleurodeles</taxon>
    </lineage>
</organism>
<dbReference type="Proteomes" id="UP001066276">
    <property type="component" value="Chromosome 7"/>
</dbReference>
<dbReference type="EMBL" id="JANPWB010000011">
    <property type="protein sequence ID" value="KAJ1127456.1"/>
    <property type="molecule type" value="Genomic_DNA"/>
</dbReference>
<keyword evidence="2" id="KW-1185">Reference proteome</keyword>
<name>A0AAV7PGW2_PLEWA</name>
<dbReference type="AlphaFoldDB" id="A0AAV7PGW2"/>
<evidence type="ECO:0000313" key="1">
    <source>
        <dbReference type="EMBL" id="KAJ1127456.1"/>
    </source>
</evidence>
<reference evidence="1" key="1">
    <citation type="journal article" date="2022" name="bioRxiv">
        <title>Sequencing and chromosome-scale assembly of the giantPleurodeles waltlgenome.</title>
        <authorList>
            <person name="Brown T."/>
            <person name="Elewa A."/>
            <person name="Iarovenko S."/>
            <person name="Subramanian E."/>
            <person name="Araus A.J."/>
            <person name="Petzold A."/>
            <person name="Susuki M."/>
            <person name="Suzuki K.-i.T."/>
            <person name="Hayashi T."/>
            <person name="Toyoda A."/>
            <person name="Oliveira C."/>
            <person name="Osipova E."/>
            <person name="Leigh N.D."/>
            <person name="Simon A."/>
            <person name="Yun M.H."/>
        </authorList>
    </citation>
    <scope>NUCLEOTIDE SEQUENCE</scope>
    <source>
        <strain evidence="1">20211129_DDA</strain>
        <tissue evidence="1">Liver</tissue>
    </source>
</reference>
<comment type="caution">
    <text evidence="1">The sequence shown here is derived from an EMBL/GenBank/DDBJ whole genome shotgun (WGS) entry which is preliminary data.</text>
</comment>
<gene>
    <name evidence="1" type="ORF">NDU88_005858</name>
</gene>
<protein>
    <submittedName>
        <fullName evidence="1">Uncharacterized protein</fullName>
    </submittedName>
</protein>